<feature type="region of interest" description="Disordered" evidence="1">
    <location>
        <begin position="1"/>
        <end position="24"/>
    </location>
</feature>
<name>X8E5V7_MYCXE</name>
<protein>
    <submittedName>
        <fullName evidence="2">Uncharacterized protein</fullName>
    </submittedName>
</protein>
<organism evidence="2">
    <name type="scientific">Mycobacterium xenopi 4042</name>
    <dbReference type="NCBI Taxonomy" id="1299334"/>
    <lineage>
        <taxon>Bacteria</taxon>
        <taxon>Bacillati</taxon>
        <taxon>Actinomycetota</taxon>
        <taxon>Actinomycetes</taxon>
        <taxon>Mycobacteriales</taxon>
        <taxon>Mycobacteriaceae</taxon>
        <taxon>Mycobacterium</taxon>
    </lineage>
</organism>
<dbReference type="AlphaFoldDB" id="X8E5V7"/>
<comment type="caution">
    <text evidence="2">The sequence shown here is derived from an EMBL/GenBank/DDBJ whole genome shotgun (WGS) entry which is preliminary data.</text>
</comment>
<proteinExistence type="predicted"/>
<sequence>MMSPVSSRRRAKTGPNRWKNICKLPSAGPRKRVAGIPILVSRAITEMSVISAISKPPPGHSR</sequence>
<dbReference type="PATRIC" id="fig|1299334.3.peg.708"/>
<dbReference type="EMBL" id="JAOB01000010">
    <property type="protein sequence ID" value="EUA75308.1"/>
    <property type="molecule type" value="Genomic_DNA"/>
</dbReference>
<gene>
    <name evidence="2" type="ORF">I553_3200</name>
</gene>
<evidence type="ECO:0000313" key="2">
    <source>
        <dbReference type="EMBL" id="EUA75308.1"/>
    </source>
</evidence>
<evidence type="ECO:0000256" key="1">
    <source>
        <dbReference type="SAM" id="MobiDB-lite"/>
    </source>
</evidence>
<reference evidence="2" key="1">
    <citation type="submission" date="2014-01" db="EMBL/GenBank/DDBJ databases">
        <authorList>
            <person name="Brown-Elliot B."/>
            <person name="Wallace R."/>
            <person name="Lenaerts A."/>
            <person name="Ordway D."/>
            <person name="DeGroote M.A."/>
            <person name="Parker T."/>
            <person name="Sizemore C."/>
            <person name="Tallon L.J."/>
            <person name="Sadzewicz L.K."/>
            <person name="Sengamalay N."/>
            <person name="Fraser C.M."/>
            <person name="Hine E."/>
            <person name="Shefchek K.A."/>
            <person name="Das S.P."/>
            <person name="Tettelin H."/>
        </authorList>
    </citation>
    <scope>NUCLEOTIDE SEQUENCE [LARGE SCALE GENOMIC DNA]</scope>
    <source>
        <strain evidence="2">4042</strain>
    </source>
</reference>
<accession>X8E5V7</accession>